<sequence length="201" mass="22627">MASIIEICNIALSRLGNSRTINSLSEKSKEAGLCDLHYESARLEVLADFDWNFAIKRVALADTGSAPNDWQYSYRYPTDCQRIVDIMVPGMRNPPERFRIEYQVGSDNDGTGRLIYTDQQEAWLRYVSDITDPNMFDPLFRSALSWKLASEIGMSLASAPNLVQNCLTMYSQIIRSAGSHSLNESQEPVEPLSEFTSARLS</sequence>
<proteinExistence type="predicted"/>
<evidence type="ECO:0000313" key="3">
    <source>
        <dbReference type="Proteomes" id="UP000433737"/>
    </source>
</evidence>
<evidence type="ECO:0000256" key="1">
    <source>
        <dbReference type="SAM" id="MobiDB-lite"/>
    </source>
</evidence>
<protein>
    <recommendedName>
        <fullName evidence="4">Phage protein</fullName>
    </recommendedName>
</protein>
<dbReference type="Proteomes" id="UP000433737">
    <property type="component" value="Unassembled WGS sequence"/>
</dbReference>
<evidence type="ECO:0000313" key="2">
    <source>
        <dbReference type="EMBL" id="VXB52134.1"/>
    </source>
</evidence>
<reference evidence="2 3" key="1">
    <citation type="submission" date="2019-10" db="EMBL/GenBank/DDBJ databases">
        <authorList>
            <person name="Karimi E."/>
        </authorList>
    </citation>
    <scope>NUCLEOTIDE SEQUENCE [LARGE SCALE GENOMIC DNA]</scope>
    <source>
        <strain evidence="2">Pantoea sp. 111</strain>
    </source>
</reference>
<accession>A0AAX3J435</accession>
<gene>
    <name evidence="2" type="ORF">PANT111_150145</name>
</gene>
<dbReference type="EMBL" id="CABWMH010000007">
    <property type="protein sequence ID" value="VXB52134.1"/>
    <property type="molecule type" value="Genomic_DNA"/>
</dbReference>
<dbReference type="RefSeq" id="WP_159223352.1">
    <property type="nucleotide sequence ID" value="NZ_LR733469.1"/>
</dbReference>
<feature type="region of interest" description="Disordered" evidence="1">
    <location>
        <begin position="180"/>
        <end position="201"/>
    </location>
</feature>
<comment type="caution">
    <text evidence="2">The sequence shown here is derived from an EMBL/GenBank/DDBJ whole genome shotgun (WGS) entry which is preliminary data.</text>
</comment>
<evidence type="ECO:0008006" key="4">
    <source>
        <dbReference type="Google" id="ProtNLM"/>
    </source>
</evidence>
<organism evidence="2 3">
    <name type="scientific">Pantoea brenneri</name>
    <dbReference type="NCBI Taxonomy" id="472694"/>
    <lineage>
        <taxon>Bacteria</taxon>
        <taxon>Pseudomonadati</taxon>
        <taxon>Pseudomonadota</taxon>
        <taxon>Gammaproteobacteria</taxon>
        <taxon>Enterobacterales</taxon>
        <taxon>Erwiniaceae</taxon>
        <taxon>Pantoea</taxon>
    </lineage>
</organism>
<name>A0AAX3J435_9GAMM</name>
<dbReference type="AlphaFoldDB" id="A0AAX3J435"/>